<sequence length="122" mass="13078">MAFWDTAWSAITGAFDSTADGAKSNGWATDALNWMDKNKAAANLLGNAVAGIGGYFAQKEAGRDLMKQQRELLNLQDQMKSKYSTVPDADISYRSLTVDKAPGLANGGILTEMKKRTEAKGG</sequence>
<organism evidence="1">
    <name type="scientific">Podoviridae sp. ctzeq1</name>
    <dbReference type="NCBI Taxonomy" id="2826597"/>
    <lineage>
        <taxon>Viruses</taxon>
        <taxon>Duplodnaviria</taxon>
        <taxon>Heunggongvirae</taxon>
        <taxon>Uroviricota</taxon>
        <taxon>Caudoviricetes</taxon>
    </lineage>
</organism>
<reference evidence="1" key="1">
    <citation type="journal article" date="2021" name="Proc. Natl. Acad. Sci. U.S.A.">
        <title>A Catalog of Tens of Thousands of Viruses from Human Metagenomes Reveals Hidden Associations with Chronic Diseases.</title>
        <authorList>
            <person name="Tisza M.J."/>
            <person name="Buck C.B."/>
        </authorList>
    </citation>
    <scope>NUCLEOTIDE SEQUENCE</scope>
    <source>
        <strain evidence="1">Ctzeq1</strain>
    </source>
</reference>
<protein>
    <submittedName>
        <fullName evidence="1">Uncharacterized protein</fullName>
    </submittedName>
</protein>
<accession>A0A8S5M0D7</accession>
<evidence type="ECO:0000313" key="1">
    <source>
        <dbReference type="EMBL" id="DAD75690.1"/>
    </source>
</evidence>
<proteinExistence type="predicted"/>
<name>A0A8S5M0D7_9CAUD</name>
<dbReference type="EMBL" id="BK014787">
    <property type="protein sequence ID" value="DAD75690.1"/>
    <property type="molecule type" value="Genomic_DNA"/>
</dbReference>